<comment type="subcellular location">
    <subcellularLocation>
        <location evidence="1">Nucleus</location>
        <location evidence="1">Nucleolus</location>
    </subcellularLocation>
</comment>
<dbReference type="Pfam" id="PF01585">
    <property type="entry name" value="G-patch"/>
    <property type="match status" value="1"/>
</dbReference>
<dbReference type="PANTHER" id="PTHR23149:SF31">
    <property type="entry name" value="PROTEIN PXR1"/>
    <property type="match status" value="1"/>
</dbReference>
<proteinExistence type="inferred from homology"/>
<dbReference type="InterPro" id="IPR000467">
    <property type="entry name" value="G_patch_dom"/>
</dbReference>
<feature type="compositionally biased region" description="Polar residues" evidence="9">
    <location>
        <begin position="262"/>
        <end position="274"/>
    </location>
</feature>
<evidence type="ECO:0000256" key="2">
    <source>
        <dbReference type="ARBA" id="ARBA00022517"/>
    </source>
</evidence>
<dbReference type="SMART" id="SM00443">
    <property type="entry name" value="G_patch"/>
    <property type="match status" value="1"/>
</dbReference>
<dbReference type="PROSITE" id="PS50174">
    <property type="entry name" value="G_PATCH"/>
    <property type="match status" value="1"/>
</dbReference>
<dbReference type="PANTHER" id="PTHR23149">
    <property type="entry name" value="G PATCH DOMAIN CONTAINING PROTEIN"/>
    <property type="match status" value="1"/>
</dbReference>
<dbReference type="RefSeq" id="XP_066832152.1">
    <property type="nucleotide sequence ID" value="XM_066975522.1"/>
</dbReference>
<feature type="domain" description="G-patch" evidence="10">
    <location>
        <begin position="25"/>
        <end position="71"/>
    </location>
</feature>
<feature type="compositionally biased region" description="Basic residues" evidence="9">
    <location>
        <begin position="224"/>
        <end position="237"/>
    </location>
</feature>
<feature type="region of interest" description="Disordered" evidence="9">
    <location>
        <begin position="1"/>
        <end position="20"/>
    </location>
</feature>
<keyword evidence="2" id="KW-0690">Ribosome biogenesis</keyword>
<evidence type="ECO:0000256" key="6">
    <source>
        <dbReference type="ARBA" id="ARBA00040137"/>
    </source>
</evidence>
<keyword evidence="12" id="KW-1185">Reference proteome</keyword>
<evidence type="ECO:0000313" key="12">
    <source>
        <dbReference type="Proteomes" id="UP001497383"/>
    </source>
</evidence>
<comment type="similarity">
    <text evidence="5">Belongs to the PINX1 family.</text>
</comment>
<dbReference type="EMBL" id="OZ022410">
    <property type="protein sequence ID" value="CAK9441345.1"/>
    <property type="molecule type" value="Genomic_DNA"/>
</dbReference>
<gene>
    <name evidence="11" type="ORF">LODBEIA_P52140</name>
</gene>
<evidence type="ECO:0000256" key="5">
    <source>
        <dbReference type="ARBA" id="ARBA00038007"/>
    </source>
</evidence>
<evidence type="ECO:0000313" key="11">
    <source>
        <dbReference type="EMBL" id="CAK9441345.1"/>
    </source>
</evidence>
<keyword evidence="4" id="KW-0539">Nucleus</keyword>
<feature type="compositionally biased region" description="Basic and acidic residues" evidence="9">
    <location>
        <begin position="209"/>
        <end position="223"/>
    </location>
</feature>
<evidence type="ECO:0000256" key="3">
    <source>
        <dbReference type="ARBA" id="ARBA00022552"/>
    </source>
</evidence>
<evidence type="ECO:0000259" key="10">
    <source>
        <dbReference type="PROSITE" id="PS50174"/>
    </source>
</evidence>
<sequence length="307" mass="34375">MGLAGTKVKQRFGLDPRNTNWSNNDTQFGHKYLSKMGWRPGSGLGLVPDAVTTHVKVHIKTDNSGLGARLQKADADKDLDECSGLDAFQRILGRLNGKEDKVNRMMDLKRKDEIIGGKWGVRFVKGETLSSTWDRENRKLLSCGNGKKREGEVGEADVSRKKRKRSRSGDPEKEVSSGGEEHAAVDMPADDNSDKKEKKEKREKKSKSEKKVKSKKEPKEKSDKKVKKEKKHKRSKHSASESDTTTTEERATSSPTLYISDLDSSSTRESTPTPIASRLSARSKWIKQKRASVMDAKALNEIFMISK</sequence>
<protein>
    <recommendedName>
        <fullName evidence="7">Protein PXR1</fullName>
    </recommendedName>
    <alternativeName>
        <fullName evidence="8">PinX1-related protein 1</fullName>
    </alternativeName>
    <alternativeName>
        <fullName evidence="6">Protein pxr1</fullName>
    </alternativeName>
</protein>
<name>A0ABP0ZS69_9ASCO</name>
<dbReference type="GeneID" id="92210410"/>
<feature type="region of interest" description="Disordered" evidence="9">
    <location>
        <begin position="140"/>
        <end position="278"/>
    </location>
</feature>
<organism evidence="11 12">
    <name type="scientific">Lodderomyces beijingensis</name>
    <dbReference type="NCBI Taxonomy" id="1775926"/>
    <lineage>
        <taxon>Eukaryota</taxon>
        <taxon>Fungi</taxon>
        <taxon>Dikarya</taxon>
        <taxon>Ascomycota</taxon>
        <taxon>Saccharomycotina</taxon>
        <taxon>Pichiomycetes</taxon>
        <taxon>Debaryomycetaceae</taxon>
        <taxon>Candida/Lodderomyces clade</taxon>
        <taxon>Lodderomyces</taxon>
    </lineage>
</organism>
<reference evidence="11 12" key="1">
    <citation type="submission" date="2024-03" db="EMBL/GenBank/DDBJ databases">
        <authorList>
            <person name="Brejova B."/>
        </authorList>
    </citation>
    <scope>NUCLEOTIDE SEQUENCE [LARGE SCALE GENOMIC DNA]</scope>
    <source>
        <strain evidence="11 12">CBS 14171</strain>
    </source>
</reference>
<feature type="compositionally biased region" description="Basic residues" evidence="9">
    <location>
        <begin position="198"/>
        <end position="208"/>
    </location>
</feature>
<feature type="compositionally biased region" description="Basic and acidic residues" evidence="9">
    <location>
        <begin position="167"/>
        <end position="184"/>
    </location>
</feature>
<evidence type="ECO:0000256" key="7">
    <source>
        <dbReference type="ARBA" id="ARBA00040376"/>
    </source>
</evidence>
<dbReference type="Proteomes" id="UP001497383">
    <property type="component" value="Chromosome 6"/>
</dbReference>
<accession>A0ABP0ZS69</accession>
<evidence type="ECO:0000256" key="1">
    <source>
        <dbReference type="ARBA" id="ARBA00004604"/>
    </source>
</evidence>
<keyword evidence="3" id="KW-0698">rRNA processing</keyword>
<evidence type="ECO:0000256" key="8">
    <source>
        <dbReference type="ARBA" id="ARBA00041961"/>
    </source>
</evidence>
<dbReference type="InterPro" id="IPR050656">
    <property type="entry name" value="PINX1"/>
</dbReference>
<evidence type="ECO:0000256" key="9">
    <source>
        <dbReference type="SAM" id="MobiDB-lite"/>
    </source>
</evidence>
<evidence type="ECO:0000256" key="4">
    <source>
        <dbReference type="ARBA" id="ARBA00023242"/>
    </source>
</evidence>